<feature type="compositionally biased region" description="Basic and acidic residues" evidence="4">
    <location>
        <begin position="148"/>
        <end position="166"/>
    </location>
</feature>
<dbReference type="InterPro" id="IPR039294">
    <property type="entry name" value="EIF1AD"/>
</dbReference>
<name>A0A1Y1HVR1_KLENI</name>
<dbReference type="InterPro" id="IPR006196">
    <property type="entry name" value="RNA-binding_domain_S1_IF1"/>
</dbReference>
<accession>A0A1Y1HVR1</accession>
<dbReference type="OrthoDB" id="2018312at2759"/>
<reference evidence="6 7" key="1">
    <citation type="journal article" date="2014" name="Nat. Commun.">
        <title>Klebsormidium flaccidum genome reveals primary factors for plant terrestrial adaptation.</title>
        <authorList>
            <person name="Hori K."/>
            <person name="Maruyama F."/>
            <person name="Fujisawa T."/>
            <person name="Togashi T."/>
            <person name="Yamamoto N."/>
            <person name="Seo M."/>
            <person name="Sato S."/>
            <person name="Yamada T."/>
            <person name="Mori H."/>
            <person name="Tajima N."/>
            <person name="Moriyama T."/>
            <person name="Ikeuchi M."/>
            <person name="Watanabe M."/>
            <person name="Wada H."/>
            <person name="Kobayashi K."/>
            <person name="Saito M."/>
            <person name="Masuda T."/>
            <person name="Sasaki-Sekimoto Y."/>
            <person name="Mashiguchi K."/>
            <person name="Awai K."/>
            <person name="Shimojima M."/>
            <person name="Masuda S."/>
            <person name="Iwai M."/>
            <person name="Nobusawa T."/>
            <person name="Narise T."/>
            <person name="Kondo S."/>
            <person name="Saito H."/>
            <person name="Sato R."/>
            <person name="Murakawa M."/>
            <person name="Ihara Y."/>
            <person name="Oshima-Yamada Y."/>
            <person name="Ohtaka K."/>
            <person name="Satoh M."/>
            <person name="Sonobe K."/>
            <person name="Ishii M."/>
            <person name="Ohtani R."/>
            <person name="Kanamori-Sato M."/>
            <person name="Honoki R."/>
            <person name="Miyazaki D."/>
            <person name="Mochizuki H."/>
            <person name="Umetsu J."/>
            <person name="Higashi K."/>
            <person name="Shibata D."/>
            <person name="Kamiya Y."/>
            <person name="Sato N."/>
            <person name="Nakamura Y."/>
            <person name="Tabata S."/>
            <person name="Ida S."/>
            <person name="Kurokawa K."/>
            <person name="Ohta H."/>
        </authorList>
    </citation>
    <scope>NUCLEOTIDE SEQUENCE [LARGE SCALE GENOMIC DNA]</scope>
    <source>
        <strain evidence="6 7">NIES-2285</strain>
    </source>
</reference>
<dbReference type="PANTHER" id="PTHR21641">
    <property type="entry name" value="TRANSLATION INITIATION FACTOR-RELATED"/>
    <property type="match status" value="1"/>
</dbReference>
<dbReference type="Proteomes" id="UP000054558">
    <property type="component" value="Unassembled WGS sequence"/>
</dbReference>
<dbReference type="AlphaFoldDB" id="A0A1Y1HVR1"/>
<dbReference type="EMBL" id="DF237070">
    <property type="protein sequence ID" value="GAQ82714.1"/>
    <property type="molecule type" value="Genomic_DNA"/>
</dbReference>
<protein>
    <submittedName>
        <fullName evidence="6">Nucleic acid-binding OB-fold-like protein</fullName>
    </submittedName>
</protein>
<evidence type="ECO:0000256" key="3">
    <source>
        <dbReference type="PROSITE-ProRule" id="PRU00181"/>
    </source>
</evidence>
<sequence>MSRARKHVSARALGECPELGPNERIMRVVAPRGSNLIEVEDPAGKSTLALLPAKFQKMLWVRRGSFVMVDEADRERAEESGGKVTGTISCVLFPDHVRELRKRGSWPAAFDTLGAEEMCDASEQTVLERATHALGQTSLERTAEATSLEEKDALNSENVRGTRAESEPDSEGSDDEGRAPLERNPNHGNRPGDDWQSSSEESDDEKEDELRKLPSTALRTSR</sequence>
<feature type="domain" description="S1-like" evidence="5">
    <location>
        <begin position="33"/>
        <end position="89"/>
    </location>
</feature>
<dbReference type="PANTHER" id="PTHR21641:SF0">
    <property type="entry name" value="RNA-BINDING PROTEIN EIF1AD-RELATED"/>
    <property type="match status" value="1"/>
</dbReference>
<gene>
    <name evidence="6" type="ORF">KFL_001210080</name>
</gene>
<dbReference type="GO" id="GO:0003743">
    <property type="term" value="F:translation initiation factor activity"/>
    <property type="evidence" value="ECO:0007669"/>
    <property type="project" value="UniProtKB-UniRule"/>
</dbReference>
<evidence type="ECO:0000256" key="2">
    <source>
        <dbReference type="ARBA" id="ARBA00022884"/>
    </source>
</evidence>
<keyword evidence="7" id="KW-1185">Reference proteome</keyword>
<feature type="region of interest" description="Disordered" evidence="4">
    <location>
        <begin position="133"/>
        <end position="222"/>
    </location>
</feature>
<keyword evidence="2" id="KW-0694">RNA-binding</keyword>
<dbReference type="SMART" id="SM00652">
    <property type="entry name" value="eIF1a"/>
    <property type="match status" value="1"/>
</dbReference>
<dbReference type="InterPro" id="IPR012340">
    <property type="entry name" value="NA-bd_OB-fold"/>
</dbReference>
<keyword evidence="3" id="KW-0396">Initiation factor</keyword>
<dbReference type="OMA" id="PNRMQAP"/>
<dbReference type="GO" id="GO:0003723">
    <property type="term" value="F:RNA binding"/>
    <property type="evidence" value="ECO:0007669"/>
    <property type="project" value="UniProtKB-KW"/>
</dbReference>
<proteinExistence type="inferred from homology"/>
<evidence type="ECO:0000259" key="5">
    <source>
        <dbReference type="PROSITE" id="PS50832"/>
    </source>
</evidence>
<dbReference type="PROSITE" id="PS50832">
    <property type="entry name" value="S1_IF1_TYPE"/>
    <property type="match status" value="1"/>
</dbReference>
<keyword evidence="3" id="KW-0648">Protein biosynthesis</keyword>
<organism evidence="6 7">
    <name type="scientific">Klebsormidium nitens</name>
    <name type="common">Green alga</name>
    <name type="synonym">Ulothrix nitens</name>
    <dbReference type="NCBI Taxonomy" id="105231"/>
    <lineage>
        <taxon>Eukaryota</taxon>
        <taxon>Viridiplantae</taxon>
        <taxon>Streptophyta</taxon>
        <taxon>Klebsormidiophyceae</taxon>
        <taxon>Klebsormidiales</taxon>
        <taxon>Klebsormidiaceae</taxon>
        <taxon>Klebsormidium</taxon>
    </lineage>
</organism>
<dbReference type="Gene3D" id="2.40.50.140">
    <property type="entry name" value="Nucleic acid-binding proteins"/>
    <property type="match status" value="1"/>
</dbReference>
<evidence type="ECO:0000313" key="6">
    <source>
        <dbReference type="EMBL" id="GAQ82714.1"/>
    </source>
</evidence>
<evidence type="ECO:0000313" key="7">
    <source>
        <dbReference type="Proteomes" id="UP000054558"/>
    </source>
</evidence>
<evidence type="ECO:0000256" key="1">
    <source>
        <dbReference type="ARBA" id="ARBA00007340"/>
    </source>
</evidence>
<dbReference type="InterPro" id="IPR001253">
    <property type="entry name" value="TIF_eIF-1A"/>
</dbReference>
<dbReference type="GO" id="GO:0005634">
    <property type="term" value="C:nucleus"/>
    <property type="evidence" value="ECO:0000318"/>
    <property type="project" value="GO_Central"/>
</dbReference>
<dbReference type="SUPFAM" id="SSF50249">
    <property type="entry name" value="Nucleic acid-binding proteins"/>
    <property type="match status" value="1"/>
</dbReference>
<feature type="compositionally biased region" description="Basic and acidic residues" evidence="4">
    <location>
        <begin position="175"/>
        <end position="193"/>
    </location>
</feature>
<evidence type="ECO:0000256" key="4">
    <source>
        <dbReference type="SAM" id="MobiDB-lite"/>
    </source>
</evidence>
<dbReference type="STRING" id="105231.A0A1Y1HVR1"/>
<dbReference type="Pfam" id="PF01176">
    <property type="entry name" value="eIF-1a"/>
    <property type="match status" value="1"/>
</dbReference>
<comment type="similarity">
    <text evidence="1">Belongs to the EIF1AD family.</text>
</comment>